<accession>A0A9C5ZI29</accession>
<dbReference type="Gene3D" id="1.20.1250.20">
    <property type="entry name" value="MFS general substrate transporter like domains"/>
    <property type="match status" value="1"/>
</dbReference>
<evidence type="ECO:0000313" key="8">
    <source>
        <dbReference type="Proteomes" id="UP000092443"/>
    </source>
</evidence>
<feature type="transmembrane region" description="Helical" evidence="6">
    <location>
        <begin position="124"/>
        <end position="146"/>
    </location>
</feature>
<feature type="transmembrane region" description="Helical" evidence="6">
    <location>
        <begin position="334"/>
        <end position="356"/>
    </location>
</feature>
<keyword evidence="4 6" id="KW-1133">Transmembrane helix</keyword>
<evidence type="ECO:0000256" key="4">
    <source>
        <dbReference type="ARBA" id="ARBA00022989"/>
    </source>
</evidence>
<feature type="transmembrane region" description="Helical" evidence="6">
    <location>
        <begin position="39"/>
        <end position="58"/>
    </location>
</feature>
<evidence type="ECO:0000259" key="7">
    <source>
        <dbReference type="PROSITE" id="PS50850"/>
    </source>
</evidence>
<feature type="transmembrane region" description="Helical" evidence="6">
    <location>
        <begin position="102"/>
        <end position="118"/>
    </location>
</feature>
<dbReference type="Pfam" id="PF07690">
    <property type="entry name" value="MFS_1"/>
    <property type="match status" value="1"/>
</dbReference>
<keyword evidence="2" id="KW-0813">Transport</keyword>
<name>A0A9C5ZI29_9MUSC</name>
<feature type="transmembrane region" description="Helical" evidence="6">
    <location>
        <begin position="377"/>
        <end position="394"/>
    </location>
</feature>
<feature type="transmembrane region" description="Helical" evidence="6">
    <location>
        <begin position="158"/>
        <end position="181"/>
    </location>
</feature>
<feature type="transmembrane region" description="Helical" evidence="6">
    <location>
        <begin position="310"/>
        <end position="328"/>
    </location>
</feature>
<gene>
    <name evidence="9" type="primary">LOC119645070</name>
</gene>
<keyword evidence="5 6" id="KW-0472">Membrane</keyword>
<reference evidence="9" key="1">
    <citation type="submission" date="2025-08" db="UniProtKB">
        <authorList>
            <consortium name="RefSeq"/>
        </authorList>
    </citation>
    <scope>IDENTIFICATION</scope>
    <source>
        <tissue evidence="9">Whole body pupa</tissue>
    </source>
</reference>
<dbReference type="PRINTS" id="PR01035">
    <property type="entry name" value="TCRTETA"/>
</dbReference>
<dbReference type="InterPro" id="IPR005829">
    <property type="entry name" value="Sugar_transporter_CS"/>
</dbReference>
<dbReference type="CDD" id="cd17387">
    <property type="entry name" value="MFS_MFSD14"/>
    <property type="match status" value="1"/>
</dbReference>
<comment type="subcellular location">
    <subcellularLocation>
        <location evidence="1">Membrane</location>
        <topology evidence="1">Multi-pass membrane protein</topology>
    </subcellularLocation>
</comment>
<dbReference type="InterPro" id="IPR001958">
    <property type="entry name" value="Tet-R_TetA/multi-R_MdtG-like"/>
</dbReference>
<keyword evidence="8" id="KW-1185">Reference proteome</keyword>
<evidence type="ECO:0000313" key="9">
    <source>
        <dbReference type="RefSeq" id="XP_037900861.1"/>
    </source>
</evidence>
<dbReference type="AlphaFoldDB" id="A0A9C5ZI29"/>
<dbReference type="GO" id="GO:0022857">
    <property type="term" value="F:transmembrane transporter activity"/>
    <property type="evidence" value="ECO:0007669"/>
    <property type="project" value="InterPro"/>
</dbReference>
<feature type="transmembrane region" description="Helical" evidence="6">
    <location>
        <begin position="245"/>
        <end position="269"/>
    </location>
</feature>
<dbReference type="SUPFAM" id="SSF103473">
    <property type="entry name" value="MFS general substrate transporter"/>
    <property type="match status" value="1"/>
</dbReference>
<dbReference type="PROSITE" id="PS50850">
    <property type="entry name" value="MFS"/>
    <property type="match status" value="1"/>
</dbReference>
<dbReference type="RefSeq" id="XP_037900861.1">
    <property type="nucleotide sequence ID" value="XM_038044933.1"/>
</dbReference>
<dbReference type="InterPro" id="IPR036259">
    <property type="entry name" value="MFS_trans_sf"/>
</dbReference>
<dbReference type="InterPro" id="IPR020846">
    <property type="entry name" value="MFS_dom"/>
</dbReference>
<sequence>MPKIYMKKPLASMVIRNRNTIKDVVITNSGIGEPSVHHALVVIFLEFFAWGLLTMPVIAVLNQTFPDHTFLMNGLVMGIKGILSFLSAPLIGALSDIWGRKFFLLITVFFTCAPIPLMTINTWWFFAMISISGIFAVTFSVVFAYVADVTTVEERSRAYGLVSATFAASLVISPALGAALMEKYSDTLVVALATAIAVLDVFFILVAVPESLPDKVRPSSWGTPINWEQADPFAALRKVGTDHTILMQCVTVLLSYLPEAGQYSCIFVYLKLKMSFNTMEVAIFIAVVGILSISVQVTLGYLMRRIGAKHTIILGLILEMTQLFWYGFGSQKWMMWAAGILAALGSITYPAISAFVSIHSTADSQGAVQGMVTGMRGLCNGLGPAMFGVIFYLFNVDLNDEHAAANNTAGSSTDGKWFQVPGPPFMFGGFMVILAILVALFIPEVRGEYSFNSRSPIEKKRVSLDVQYEIEGGPKPTSPLMHSDSLAQL</sequence>
<keyword evidence="3 6" id="KW-0812">Transmembrane</keyword>
<dbReference type="InterPro" id="IPR011701">
    <property type="entry name" value="MFS"/>
</dbReference>
<proteinExistence type="predicted"/>
<dbReference type="PROSITE" id="PS00216">
    <property type="entry name" value="SUGAR_TRANSPORT_1"/>
    <property type="match status" value="1"/>
</dbReference>
<dbReference type="PANTHER" id="PTHR23504">
    <property type="entry name" value="MAJOR FACILITATOR SUPERFAMILY DOMAIN-CONTAINING PROTEIN 10"/>
    <property type="match status" value="1"/>
</dbReference>
<dbReference type="PANTHER" id="PTHR23504:SF1">
    <property type="entry name" value="GH21943P-RELATED"/>
    <property type="match status" value="1"/>
</dbReference>
<organism evidence="8 9">
    <name type="scientific">Glossina fuscipes</name>
    <dbReference type="NCBI Taxonomy" id="7396"/>
    <lineage>
        <taxon>Eukaryota</taxon>
        <taxon>Metazoa</taxon>
        <taxon>Ecdysozoa</taxon>
        <taxon>Arthropoda</taxon>
        <taxon>Hexapoda</taxon>
        <taxon>Insecta</taxon>
        <taxon>Pterygota</taxon>
        <taxon>Neoptera</taxon>
        <taxon>Endopterygota</taxon>
        <taxon>Diptera</taxon>
        <taxon>Brachycera</taxon>
        <taxon>Muscomorpha</taxon>
        <taxon>Hippoboscoidea</taxon>
        <taxon>Glossinidae</taxon>
        <taxon>Glossina</taxon>
    </lineage>
</organism>
<dbReference type="GO" id="GO:0016020">
    <property type="term" value="C:membrane"/>
    <property type="evidence" value="ECO:0007669"/>
    <property type="project" value="UniProtKB-SubCell"/>
</dbReference>
<dbReference type="GeneID" id="119645070"/>
<evidence type="ECO:0000256" key="1">
    <source>
        <dbReference type="ARBA" id="ARBA00004141"/>
    </source>
</evidence>
<evidence type="ECO:0000256" key="2">
    <source>
        <dbReference type="ARBA" id="ARBA00022448"/>
    </source>
</evidence>
<feature type="domain" description="Major facilitator superfamily (MFS) profile" evidence="7">
    <location>
        <begin position="35"/>
        <end position="446"/>
    </location>
</feature>
<evidence type="ECO:0000256" key="3">
    <source>
        <dbReference type="ARBA" id="ARBA00022692"/>
    </source>
</evidence>
<evidence type="ECO:0000256" key="5">
    <source>
        <dbReference type="ARBA" id="ARBA00023136"/>
    </source>
</evidence>
<feature type="transmembrane region" description="Helical" evidence="6">
    <location>
        <begin position="281"/>
        <end position="303"/>
    </location>
</feature>
<feature type="transmembrane region" description="Helical" evidence="6">
    <location>
        <begin position="70"/>
        <end position="90"/>
    </location>
</feature>
<feature type="transmembrane region" description="Helical" evidence="6">
    <location>
        <begin position="187"/>
        <end position="208"/>
    </location>
</feature>
<evidence type="ECO:0000256" key="6">
    <source>
        <dbReference type="SAM" id="Phobius"/>
    </source>
</evidence>
<protein>
    <submittedName>
        <fullName evidence="9">Hippocampus abundant transcript 1 protein isoform X2</fullName>
    </submittedName>
</protein>
<feature type="transmembrane region" description="Helical" evidence="6">
    <location>
        <begin position="425"/>
        <end position="445"/>
    </location>
</feature>
<dbReference type="Proteomes" id="UP000092443">
    <property type="component" value="Unplaced"/>
</dbReference>